<dbReference type="NCBIfam" id="TIGR01549">
    <property type="entry name" value="HAD-SF-IA-v1"/>
    <property type="match status" value="1"/>
</dbReference>
<gene>
    <name evidence="5" type="ORF">EYB31_28175</name>
</gene>
<comment type="cofactor">
    <cofactor evidence="1">
        <name>Mg(2+)</name>
        <dbReference type="ChEBI" id="CHEBI:18420"/>
    </cofactor>
</comment>
<dbReference type="EMBL" id="SIRE01000023">
    <property type="protein sequence ID" value="TBL72635.1"/>
    <property type="molecule type" value="Genomic_DNA"/>
</dbReference>
<dbReference type="InterPro" id="IPR036412">
    <property type="entry name" value="HAD-like_sf"/>
</dbReference>
<comment type="caution">
    <text evidence="5">The sequence shown here is derived from an EMBL/GenBank/DDBJ whole genome shotgun (WGS) entry which is preliminary data.</text>
</comment>
<dbReference type="Gene3D" id="1.10.150.240">
    <property type="entry name" value="Putative phosphatase, domain 2"/>
    <property type="match status" value="1"/>
</dbReference>
<protein>
    <submittedName>
        <fullName evidence="5">HAD family hydrolase</fullName>
    </submittedName>
</protein>
<organism evidence="5 6">
    <name type="scientific">Paenibacillus thalictri</name>
    <dbReference type="NCBI Taxonomy" id="2527873"/>
    <lineage>
        <taxon>Bacteria</taxon>
        <taxon>Bacillati</taxon>
        <taxon>Bacillota</taxon>
        <taxon>Bacilli</taxon>
        <taxon>Bacillales</taxon>
        <taxon>Paenibacillaceae</taxon>
        <taxon>Paenibacillus</taxon>
    </lineage>
</organism>
<dbReference type="InterPro" id="IPR051400">
    <property type="entry name" value="HAD-like_hydrolase"/>
</dbReference>
<dbReference type="InterPro" id="IPR023198">
    <property type="entry name" value="PGP-like_dom2"/>
</dbReference>
<dbReference type="GO" id="GO:0046872">
    <property type="term" value="F:metal ion binding"/>
    <property type="evidence" value="ECO:0007669"/>
    <property type="project" value="UniProtKB-KW"/>
</dbReference>
<proteinExistence type="predicted"/>
<dbReference type="Proteomes" id="UP000293142">
    <property type="component" value="Unassembled WGS sequence"/>
</dbReference>
<evidence type="ECO:0000313" key="6">
    <source>
        <dbReference type="Proteomes" id="UP000293142"/>
    </source>
</evidence>
<keyword evidence="6" id="KW-1185">Reference proteome</keyword>
<evidence type="ECO:0000256" key="3">
    <source>
        <dbReference type="ARBA" id="ARBA00022801"/>
    </source>
</evidence>
<dbReference type="GO" id="GO:0044281">
    <property type="term" value="P:small molecule metabolic process"/>
    <property type="evidence" value="ECO:0007669"/>
    <property type="project" value="UniProtKB-ARBA"/>
</dbReference>
<evidence type="ECO:0000256" key="2">
    <source>
        <dbReference type="ARBA" id="ARBA00022723"/>
    </source>
</evidence>
<dbReference type="PANTHER" id="PTHR46470">
    <property type="entry name" value="N-ACYLNEURAMINATE-9-PHOSPHATASE"/>
    <property type="match status" value="1"/>
</dbReference>
<dbReference type="SFLD" id="SFLDS00003">
    <property type="entry name" value="Haloacid_Dehalogenase"/>
    <property type="match status" value="1"/>
</dbReference>
<dbReference type="SFLD" id="SFLDG01129">
    <property type="entry name" value="C1.5:_HAD__Beta-PGM__Phosphata"/>
    <property type="match status" value="1"/>
</dbReference>
<dbReference type="Pfam" id="PF00702">
    <property type="entry name" value="Hydrolase"/>
    <property type="match status" value="1"/>
</dbReference>
<dbReference type="InterPro" id="IPR006439">
    <property type="entry name" value="HAD-SF_hydro_IA"/>
</dbReference>
<dbReference type="OrthoDB" id="25198at2"/>
<dbReference type="InterPro" id="IPR023214">
    <property type="entry name" value="HAD_sf"/>
</dbReference>
<evidence type="ECO:0000256" key="4">
    <source>
        <dbReference type="ARBA" id="ARBA00022842"/>
    </source>
</evidence>
<dbReference type="NCBIfam" id="TIGR01509">
    <property type="entry name" value="HAD-SF-IA-v3"/>
    <property type="match status" value="1"/>
</dbReference>
<dbReference type="AlphaFoldDB" id="A0A4Q9DIS9"/>
<name>A0A4Q9DIS9_9BACL</name>
<reference evidence="5 6" key="1">
    <citation type="submission" date="2019-02" db="EMBL/GenBank/DDBJ databases">
        <title>Paenibacillus sp. nov., isolated from surface-sterilized tissue of Thalictrum simplex L.</title>
        <authorList>
            <person name="Tuo L."/>
        </authorList>
    </citation>
    <scope>NUCLEOTIDE SEQUENCE [LARGE SCALE GENOMIC DNA]</scope>
    <source>
        <strain evidence="5 6">N2SHLJ1</strain>
    </source>
</reference>
<dbReference type="PANTHER" id="PTHR46470:SF2">
    <property type="entry name" value="GLYCERALDEHYDE 3-PHOSPHATE PHOSPHATASE"/>
    <property type="match status" value="1"/>
</dbReference>
<keyword evidence="4" id="KW-0460">Magnesium</keyword>
<evidence type="ECO:0000256" key="1">
    <source>
        <dbReference type="ARBA" id="ARBA00001946"/>
    </source>
</evidence>
<sequence>MPMPSWKLVLFDLDDTLVRFDDYWPDSIKETFRQHEATRGFDAEQLFDVFMVKNSALVDQYHKQEISLQRFRNERLIAALAEYGVQADEDAAISFNRLHRQISKSFMRADPELVSLLQELSVSYRFGIVTNGTTNWQHDKIQAAGIGCFFTRENVVTSEDVGCEKPDPETYSTALRHYRMKPEEAVFIGDSWKNDVLGPAQLRMQAIWVNLRKEQVPDGSPQTHIGTVENILDIRRFLL</sequence>
<keyword evidence="2" id="KW-0479">Metal-binding</keyword>
<dbReference type="GO" id="GO:0016791">
    <property type="term" value="F:phosphatase activity"/>
    <property type="evidence" value="ECO:0007669"/>
    <property type="project" value="TreeGrafter"/>
</dbReference>
<accession>A0A4Q9DIS9</accession>
<dbReference type="SUPFAM" id="SSF56784">
    <property type="entry name" value="HAD-like"/>
    <property type="match status" value="1"/>
</dbReference>
<evidence type="ECO:0000313" key="5">
    <source>
        <dbReference type="EMBL" id="TBL72635.1"/>
    </source>
</evidence>
<dbReference type="Gene3D" id="3.40.50.1000">
    <property type="entry name" value="HAD superfamily/HAD-like"/>
    <property type="match status" value="1"/>
</dbReference>
<keyword evidence="3 5" id="KW-0378">Hydrolase</keyword>
<dbReference type="PRINTS" id="PR00413">
    <property type="entry name" value="HADHALOGNASE"/>
</dbReference>